<dbReference type="GO" id="GO:0000813">
    <property type="term" value="C:ESCRT I complex"/>
    <property type="evidence" value="ECO:0007669"/>
    <property type="project" value="TreeGrafter"/>
</dbReference>
<comment type="similarity">
    <text evidence="2">Belongs to the ubiquitin-conjugating enzyme family. UEV subfamily.</text>
</comment>
<evidence type="ECO:0000313" key="10">
    <source>
        <dbReference type="EMBL" id="KAK0582523.1"/>
    </source>
</evidence>
<dbReference type="PANTHER" id="PTHR23306">
    <property type="entry name" value="TUMOR SUSCEPTIBILITY GENE 101 PROTEIN-RELATED"/>
    <property type="match status" value="1"/>
</dbReference>
<evidence type="ECO:0000256" key="1">
    <source>
        <dbReference type="ARBA" id="ARBA00004177"/>
    </source>
</evidence>
<keyword evidence="6" id="KW-0175">Coiled coil</keyword>
<dbReference type="SUPFAM" id="SSF140111">
    <property type="entry name" value="Endosomal sorting complex assembly domain"/>
    <property type="match status" value="1"/>
</dbReference>
<dbReference type="Gene3D" id="6.10.140.820">
    <property type="match status" value="1"/>
</dbReference>
<comment type="caution">
    <text evidence="10">The sequence shown here is derived from an EMBL/GenBank/DDBJ whole genome shotgun (WGS) entry which is preliminary data.</text>
</comment>
<proteinExistence type="inferred from homology"/>
<dbReference type="EMBL" id="JAUESC010000384">
    <property type="protein sequence ID" value="KAK0582523.1"/>
    <property type="molecule type" value="Genomic_DNA"/>
</dbReference>
<dbReference type="InterPro" id="IPR052070">
    <property type="entry name" value="ESCRT-I_UEV_domain"/>
</dbReference>
<keyword evidence="11" id="KW-1185">Reference proteome</keyword>
<evidence type="ECO:0000259" key="8">
    <source>
        <dbReference type="PROSITE" id="PS51312"/>
    </source>
</evidence>
<dbReference type="AlphaFoldDB" id="A0AA39VL22"/>
<evidence type="ECO:0000256" key="7">
    <source>
        <dbReference type="PROSITE-ProRule" id="PRU00644"/>
    </source>
</evidence>
<keyword evidence="4" id="KW-0967">Endosome</keyword>
<dbReference type="InterPro" id="IPR017916">
    <property type="entry name" value="SB_dom"/>
</dbReference>
<evidence type="ECO:0000256" key="5">
    <source>
        <dbReference type="ARBA" id="ARBA00022927"/>
    </source>
</evidence>
<keyword evidence="5 7" id="KW-0653">Protein transport</keyword>
<dbReference type="Proteomes" id="UP001168877">
    <property type="component" value="Unassembled WGS sequence"/>
</dbReference>
<dbReference type="InterPro" id="IPR037202">
    <property type="entry name" value="ESCRT_assembly_dom"/>
</dbReference>
<reference evidence="10" key="1">
    <citation type="journal article" date="2022" name="Plant J.">
        <title>Strategies of tolerance reflected in two North American maple genomes.</title>
        <authorList>
            <person name="McEvoy S.L."/>
            <person name="Sezen U.U."/>
            <person name="Trouern-Trend A."/>
            <person name="McMahon S.M."/>
            <person name="Schaberg P.G."/>
            <person name="Yang J."/>
            <person name="Wegrzyn J.L."/>
            <person name="Swenson N.G."/>
        </authorList>
    </citation>
    <scope>NUCLEOTIDE SEQUENCE</scope>
    <source>
        <strain evidence="10">NS2018</strain>
    </source>
</reference>
<feature type="domain" description="UEV" evidence="9">
    <location>
        <begin position="15"/>
        <end position="159"/>
    </location>
</feature>
<reference evidence="10" key="2">
    <citation type="submission" date="2023-06" db="EMBL/GenBank/DDBJ databases">
        <authorList>
            <person name="Swenson N.G."/>
            <person name="Wegrzyn J.L."/>
            <person name="Mcevoy S.L."/>
        </authorList>
    </citation>
    <scope>NUCLEOTIDE SEQUENCE</scope>
    <source>
        <strain evidence="10">NS2018</strain>
        <tissue evidence="10">Leaf</tissue>
    </source>
</reference>
<dbReference type="InterPro" id="IPR008883">
    <property type="entry name" value="UEV_N"/>
</dbReference>
<keyword evidence="3 7" id="KW-0813">Transport</keyword>
<sequence length="339" mass="38280">MAPPCSSIQFIDTALSCTSPFALSYTDLNQKWLIRKHLISLVQDHPGFTLSTDSYYHNDGSTVNLLNATGYLRVSNITPPVHVTIWLHENYPHMPPIVFINTSSNTLNQIHQNHPFVDLCGLTTSPYLQTWLHPGCNLCNLVHNLIKIFSHDHPFSYSSSVRNTTSFTHPSLVSKREALDRLSGMLHYDKAALQAKAEEDIEGLSILQVELEKRAGVIRNIITELEHESLKLKERVMELAEETDVVVNWLKVNDVKSFGVIVGEEIENAFEGVDEESKMVINGLAADRGIEDVIYELDKALEQGVVSFDIYIKQVRNLARDQFPHRDLLIKLKGPDILI</sequence>
<dbReference type="SUPFAM" id="SSF54495">
    <property type="entry name" value="UBC-like"/>
    <property type="match status" value="1"/>
</dbReference>
<name>A0AA39VL22_ACESA</name>
<dbReference type="GO" id="GO:0043130">
    <property type="term" value="F:ubiquitin binding"/>
    <property type="evidence" value="ECO:0007669"/>
    <property type="project" value="TreeGrafter"/>
</dbReference>
<dbReference type="PROSITE" id="PS51322">
    <property type="entry name" value="UEV"/>
    <property type="match status" value="1"/>
</dbReference>
<dbReference type="PROSITE" id="PS51312">
    <property type="entry name" value="SB"/>
    <property type="match status" value="1"/>
</dbReference>
<evidence type="ECO:0000256" key="2">
    <source>
        <dbReference type="ARBA" id="ARBA00009594"/>
    </source>
</evidence>
<evidence type="ECO:0000256" key="3">
    <source>
        <dbReference type="ARBA" id="ARBA00022448"/>
    </source>
</evidence>
<organism evidence="10 11">
    <name type="scientific">Acer saccharum</name>
    <name type="common">Sugar maple</name>
    <dbReference type="NCBI Taxonomy" id="4024"/>
    <lineage>
        <taxon>Eukaryota</taxon>
        <taxon>Viridiplantae</taxon>
        <taxon>Streptophyta</taxon>
        <taxon>Embryophyta</taxon>
        <taxon>Tracheophyta</taxon>
        <taxon>Spermatophyta</taxon>
        <taxon>Magnoliopsida</taxon>
        <taxon>eudicotyledons</taxon>
        <taxon>Gunneridae</taxon>
        <taxon>Pentapetalae</taxon>
        <taxon>rosids</taxon>
        <taxon>malvids</taxon>
        <taxon>Sapindales</taxon>
        <taxon>Sapindaceae</taxon>
        <taxon>Hippocastanoideae</taxon>
        <taxon>Acereae</taxon>
        <taxon>Acer</taxon>
    </lineage>
</organism>
<comment type="subcellular location">
    <subcellularLocation>
        <location evidence="1">Endosome</location>
    </subcellularLocation>
</comment>
<evidence type="ECO:0008006" key="12">
    <source>
        <dbReference type="Google" id="ProtNLM"/>
    </source>
</evidence>
<accession>A0AA39VL22</accession>
<dbReference type="InterPro" id="IPR016135">
    <property type="entry name" value="UBQ-conjugating_enzyme/RWD"/>
</dbReference>
<evidence type="ECO:0000256" key="4">
    <source>
        <dbReference type="ARBA" id="ARBA00022753"/>
    </source>
</evidence>
<protein>
    <recommendedName>
        <fullName evidence="12">UEV domain-containing protein</fullName>
    </recommendedName>
</protein>
<evidence type="ECO:0000313" key="11">
    <source>
        <dbReference type="Proteomes" id="UP001168877"/>
    </source>
</evidence>
<dbReference type="PANTHER" id="PTHR23306:SF21">
    <property type="entry name" value="UBIQUITIN-CONJUGATING ENZYME_RWD-LIKE PROTEIN"/>
    <property type="match status" value="1"/>
</dbReference>
<dbReference type="Gene3D" id="3.10.110.10">
    <property type="entry name" value="Ubiquitin Conjugating Enzyme"/>
    <property type="match status" value="1"/>
</dbReference>
<feature type="domain" description="SB" evidence="8">
    <location>
        <begin position="274"/>
        <end position="339"/>
    </location>
</feature>
<evidence type="ECO:0000259" key="9">
    <source>
        <dbReference type="PROSITE" id="PS51322"/>
    </source>
</evidence>
<gene>
    <name evidence="10" type="ORF">LWI29_026575</name>
</gene>
<dbReference type="GO" id="GO:0015031">
    <property type="term" value="P:protein transport"/>
    <property type="evidence" value="ECO:0007669"/>
    <property type="project" value="UniProtKB-UniRule"/>
</dbReference>
<dbReference type="Pfam" id="PF09454">
    <property type="entry name" value="Vps23_core"/>
    <property type="match status" value="1"/>
</dbReference>
<dbReference type="CDD" id="cd11685">
    <property type="entry name" value="UEV_TSG101-like"/>
    <property type="match status" value="1"/>
</dbReference>
<dbReference type="GO" id="GO:0008333">
    <property type="term" value="P:endosome to lysosome transport"/>
    <property type="evidence" value="ECO:0007669"/>
    <property type="project" value="TreeGrafter"/>
</dbReference>
<evidence type="ECO:0000256" key="6">
    <source>
        <dbReference type="ARBA" id="ARBA00023054"/>
    </source>
</evidence>
<dbReference type="Pfam" id="PF05743">
    <property type="entry name" value="UEV"/>
    <property type="match status" value="1"/>
</dbReference>